<accession>A0A3B9IF31</accession>
<dbReference type="Gene3D" id="3.40.50.300">
    <property type="entry name" value="P-loop containing nucleotide triphosphate hydrolases"/>
    <property type="match status" value="1"/>
</dbReference>
<protein>
    <submittedName>
        <fullName evidence="1">ABC transporter ATP-binding protein</fullName>
    </submittedName>
</protein>
<keyword evidence="1" id="KW-0067">ATP-binding</keyword>
<dbReference type="GO" id="GO:0005524">
    <property type="term" value="F:ATP binding"/>
    <property type="evidence" value="ECO:0007669"/>
    <property type="project" value="UniProtKB-KW"/>
</dbReference>
<organism evidence="1 2">
    <name type="scientific">Tistrella mobilis</name>
    <dbReference type="NCBI Taxonomy" id="171437"/>
    <lineage>
        <taxon>Bacteria</taxon>
        <taxon>Pseudomonadati</taxon>
        <taxon>Pseudomonadota</taxon>
        <taxon>Alphaproteobacteria</taxon>
        <taxon>Geminicoccales</taxon>
        <taxon>Geminicoccaceae</taxon>
        <taxon>Tistrella</taxon>
    </lineage>
</organism>
<dbReference type="AlphaFoldDB" id="A0A3B9IF31"/>
<reference evidence="1 2" key="1">
    <citation type="journal article" date="2018" name="Nat. Biotechnol.">
        <title>A standardized bacterial taxonomy based on genome phylogeny substantially revises the tree of life.</title>
        <authorList>
            <person name="Parks D.H."/>
            <person name="Chuvochina M."/>
            <person name="Waite D.W."/>
            <person name="Rinke C."/>
            <person name="Skarshewski A."/>
            <person name="Chaumeil P.A."/>
            <person name="Hugenholtz P."/>
        </authorList>
    </citation>
    <scope>NUCLEOTIDE SEQUENCE [LARGE SCALE GENOMIC DNA]</scope>
    <source>
        <strain evidence="1">UBA8739</strain>
    </source>
</reference>
<feature type="non-terminal residue" evidence="1">
    <location>
        <position position="40"/>
    </location>
</feature>
<proteinExistence type="predicted"/>
<comment type="caution">
    <text evidence="1">The sequence shown here is derived from an EMBL/GenBank/DDBJ whole genome shotgun (WGS) entry which is preliminary data.</text>
</comment>
<dbReference type="Proteomes" id="UP000257706">
    <property type="component" value="Unassembled WGS sequence"/>
</dbReference>
<sequence>MAAALIGVTKRYGAMAALDGIDLTLHRGEVLALLGPNGAG</sequence>
<evidence type="ECO:0000313" key="2">
    <source>
        <dbReference type="Proteomes" id="UP000257706"/>
    </source>
</evidence>
<dbReference type="EMBL" id="DMAI01000041">
    <property type="protein sequence ID" value="HAE46308.1"/>
    <property type="molecule type" value="Genomic_DNA"/>
</dbReference>
<evidence type="ECO:0000313" key="1">
    <source>
        <dbReference type="EMBL" id="HAE46308.1"/>
    </source>
</evidence>
<dbReference type="InterPro" id="IPR027417">
    <property type="entry name" value="P-loop_NTPase"/>
</dbReference>
<dbReference type="SUPFAM" id="SSF52540">
    <property type="entry name" value="P-loop containing nucleoside triphosphate hydrolases"/>
    <property type="match status" value="1"/>
</dbReference>
<name>A0A3B9IF31_9PROT</name>
<gene>
    <name evidence="1" type="ORF">DCK97_02705</name>
</gene>
<keyword evidence="1" id="KW-0547">Nucleotide-binding</keyword>